<comment type="similarity">
    <text evidence="2">Belongs to the FAD-binding oxidoreductase/transferase type 4 family.</text>
</comment>
<evidence type="ECO:0000313" key="9">
    <source>
        <dbReference type="EMBL" id="SPC34254.1"/>
    </source>
</evidence>
<dbReference type="EMBL" id="LT981265">
    <property type="protein sequence ID" value="SPC34254.1"/>
    <property type="molecule type" value="Genomic_DNA"/>
</dbReference>
<keyword evidence="5" id="KW-0809">Transit peptide</keyword>
<dbReference type="Pfam" id="PF02754">
    <property type="entry name" value="CCG"/>
    <property type="match status" value="1"/>
</dbReference>
<dbReference type="InterPro" id="IPR016169">
    <property type="entry name" value="FAD-bd_PCMH_sub2"/>
</dbReference>
<dbReference type="Gene3D" id="1.10.1060.10">
    <property type="entry name" value="Alpha-helical ferredoxin"/>
    <property type="match status" value="1"/>
</dbReference>
<gene>
    <name evidence="9" type="ORF">NCAV_1077</name>
</gene>
<dbReference type="GO" id="GO:0051536">
    <property type="term" value="F:iron-sulfur cluster binding"/>
    <property type="evidence" value="ECO:0007669"/>
    <property type="project" value="InterPro"/>
</dbReference>
<dbReference type="Proteomes" id="UP000236248">
    <property type="component" value="Chromosome NCAV"/>
</dbReference>
<dbReference type="SUPFAM" id="SSF56176">
    <property type="entry name" value="FAD-binding/transporter-associated domain-like"/>
    <property type="match status" value="1"/>
</dbReference>
<evidence type="ECO:0000256" key="2">
    <source>
        <dbReference type="ARBA" id="ARBA00008000"/>
    </source>
</evidence>
<proteinExistence type="inferred from homology"/>
<sequence length="969" mass="108971">MHEQLVDELRASIKGRVLTGMLDRYMYASDASAYEMLPLCIVIARDVQDVVSTVKVAYKHGIPVTARGGGSGLAGQAIGSGIIIDLTHMNRLLALNLEDGYVTVEAGMYKGVLDRELKRHGKFIPVDPSSSDYCTIGGMIANNASGAHTVKYGSMIDYVEELDVVLADGSIIHARKVDLNYDDDSVEARLARELYSILAPKMGVIREGFPKVSKNSSGYRIDRVLLNEHTVDLAKLFVGSEGTLGIVVRASLRIIDIPRFRALALLAFDDTYNAALYVRDIMARLRAATVELLDRTVIDIARSIDSNFGYGYKDYECILFVELDGNSIDDVRSMMDKLISISSNAKGLKHITCSYDEDEISRLWEVRKRALAYTMKVRAGKSKPIAFIEDPVVQVDKLPDLVDALRRIYRMYGVQYTLYGHAGDGNLHTRPILDLSSDDGLRVMKALAYEVFNVVKKMKGSISAEHGDGLARSEFVRMLYGDEIYSLFVKIKQILDPKNIMNPEKKVTNHRDLLVKNLRYSKGVSRDDDNNTMLVWGSKSSAIARRITGYEDELAYVDEVGLCHGCGMCRELNYKVRMCPVYKGLQDEVASCRGRNNVLRWLLNIAHTVEKQEQDALMGSKEYEELIYKYCIQCKMCLIDCPSNVNVGKIMAEARARYAKINGLPKGYAYFAEIDRYAKLACRYSWLSNMLINSRLFRIALEHLAGIDARKRIPRFSSKMFDDLFHEYRQPALDKSVAFFADTYIRYIDPMLGLKIVRILNINGYRVEFPEQLSSGLPAILEGAVDKARRIVEFNTSSLYPYASKGIPIVTFSPSASLALRMEYLNVLDDHRSRAVAEHVQDVHELLYNLKSRAELVEFKPVDEDILVHMHCHTIVQGYDRHLISLLKSIPSLRFSILEKGCCGVGGSYSFIKDNYALSMQIGRELFDAVKASEKRVYTTGESCRLQIEEGSGRDVGLTIDLIAKAYNI</sequence>
<keyword evidence="6" id="KW-0560">Oxidoreductase</keyword>
<protein>
    <recommendedName>
        <fullName evidence="7">D-lactate dehydrogenase (cytochrome)</fullName>
        <ecNumber evidence="7">1.1.2.4</ecNumber>
    </recommendedName>
</protein>
<dbReference type="InterPro" id="IPR016164">
    <property type="entry name" value="FAD-linked_Oxase-like_C"/>
</dbReference>
<dbReference type="InterPro" id="IPR016166">
    <property type="entry name" value="FAD-bd_PCMH"/>
</dbReference>
<dbReference type="InterPro" id="IPR004113">
    <property type="entry name" value="FAD-bd_oxidored_4_C"/>
</dbReference>
<dbReference type="Gene3D" id="3.30.70.2740">
    <property type="match status" value="1"/>
</dbReference>
<dbReference type="PROSITE" id="PS51387">
    <property type="entry name" value="FAD_PCMH"/>
    <property type="match status" value="1"/>
</dbReference>
<dbReference type="GO" id="GO:0071949">
    <property type="term" value="F:FAD binding"/>
    <property type="evidence" value="ECO:0007669"/>
    <property type="project" value="InterPro"/>
</dbReference>
<name>A0A2K5ARM9_9ARCH</name>
<dbReference type="SUPFAM" id="SSF46548">
    <property type="entry name" value="alpha-helical ferredoxin"/>
    <property type="match status" value="1"/>
</dbReference>
<evidence type="ECO:0000256" key="5">
    <source>
        <dbReference type="ARBA" id="ARBA00022946"/>
    </source>
</evidence>
<dbReference type="InterPro" id="IPR017900">
    <property type="entry name" value="4Fe4S_Fe_S_CS"/>
</dbReference>
<dbReference type="InterPro" id="IPR016171">
    <property type="entry name" value="Vanillyl_alc_oxidase_C-sub2"/>
</dbReference>
<dbReference type="Gene3D" id="1.10.45.10">
    <property type="entry name" value="Vanillyl-alcohol Oxidase, Chain A, domain 4"/>
    <property type="match status" value="1"/>
</dbReference>
<dbReference type="Gene3D" id="3.30.465.10">
    <property type="match status" value="2"/>
</dbReference>
<dbReference type="KEGG" id="ncv:NCAV_1077"/>
<dbReference type="InterPro" id="IPR009051">
    <property type="entry name" value="Helical_ferredxn"/>
</dbReference>
<dbReference type="RefSeq" id="WP_103287050.1">
    <property type="nucleotide sequence ID" value="NZ_LT981265.1"/>
</dbReference>
<dbReference type="GO" id="GO:1903457">
    <property type="term" value="P:lactate catabolic process"/>
    <property type="evidence" value="ECO:0007669"/>
    <property type="project" value="TreeGrafter"/>
</dbReference>
<dbReference type="EC" id="1.1.2.4" evidence="7"/>
<keyword evidence="3" id="KW-0285">Flavoprotein</keyword>
<dbReference type="GO" id="GO:0008720">
    <property type="term" value="F:D-lactate dehydrogenase (NAD+) activity"/>
    <property type="evidence" value="ECO:0007669"/>
    <property type="project" value="TreeGrafter"/>
</dbReference>
<dbReference type="Pfam" id="PF02913">
    <property type="entry name" value="FAD-oxidase_C"/>
    <property type="match status" value="1"/>
</dbReference>
<dbReference type="InterPro" id="IPR004017">
    <property type="entry name" value="Cys_rich_dom"/>
</dbReference>
<evidence type="ECO:0000256" key="7">
    <source>
        <dbReference type="ARBA" id="ARBA00038897"/>
    </source>
</evidence>
<dbReference type="AlphaFoldDB" id="A0A2K5ARM9"/>
<dbReference type="GeneID" id="41595099"/>
<keyword evidence="4" id="KW-0274">FAD</keyword>
<evidence type="ECO:0000259" key="8">
    <source>
        <dbReference type="PROSITE" id="PS51387"/>
    </source>
</evidence>
<dbReference type="PANTHER" id="PTHR11748">
    <property type="entry name" value="D-LACTATE DEHYDROGENASE"/>
    <property type="match status" value="1"/>
</dbReference>
<feature type="domain" description="FAD-binding PCMH-type" evidence="8">
    <location>
        <begin position="34"/>
        <end position="257"/>
    </location>
</feature>
<evidence type="ECO:0000256" key="6">
    <source>
        <dbReference type="ARBA" id="ARBA00023002"/>
    </source>
</evidence>
<dbReference type="PANTHER" id="PTHR11748:SF111">
    <property type="entry name" value="D-LACTATE DEHYDROGENASE, MITOCHONDRIAL-RELATED"/>
    <property type="match status" value="1"/>
</dbReference>
<dbReference type="GO" id="GO:0004458">
    <property type="term" value="F:D-lactate dehydrogenase (cytochrome) activity"/>
    <property type="evidence" value="ECO:0007669"/>
    <property type="project" value="UniProtKB-EC"/>
</dbReference>
<evidence type="ECO:0000313" key="10">
    <source>
        <dbReference type="Proteomes" id="UP000236248"/>
    </source>
</evidence>
<keyword evidence="10" id="KW-1185">Reference proteome</keyword>
<accession>A0A2K5ARM9</accession>
<reference evidence="10" key="1">
    <citation type="submission" date="2018-01" db="EMBL/GenBank/DDBJ databases">
        <authorList>
            <person name="Kerou L M."/>
        </authorList>
    </citation>
    <scope>NUCLEOTIDE SEQUENCE [LARGE SCALE GENOMIC DNA]</scope>
    <source>
        <strain evidence="10">SCU2</strain>
    </source>
</reference>
<dbReference type="InterPro" id="IPR036318">
    <property type="entry name" value="FAD-bd_PCMH-like_sf"/>
</dbReference>
<evidence type="ECO:0000256" key="4">
    <source>
        <dbReference type="ARBA" id="ARBA00022827"/>
    </source>
</evidence>
<evidence type="ECO:0000256" key="1">
    <source>
        <dbReference type="ARBA" id="ARBA00001974"/>
    </source>
</evidence>
<dbReference type="InterPro" id="IPR006094">
    <property type="entry name" value="Oxid_FAD_bind_N"/>
</dbReference>
<evidence type="ECO:0000256" key="3">
    <source>
        <dbReference type="ARBA" id="ARBA00022630"/>
    </source>
</evidence>
<organism evidence="9 10">
    <name type="scientific">Candidatus Nitrosocaldus cavascurensis</name>
    <dbReference type="NCBI Taxonomy" id="2058097"/>
    <lineage>
        <taxon>Archaea</taxon>
        <taxon>Nitrososphaerota</taxon>
        <taxon>Nitrososphaeria</taxon>
        <taxon>Candidatus Nitrosocaldales</taxon>
        <taxon>Candidatus Nitrosocaldaceae</taxon>
        <taxon>Candidatus Nitrosocaldus</taxon>
    </lineage>
</organism>
<dbReference type="SUPFAM" id="SSF55103">
    <property type="entry name" value="FAD-linked oxidases, C-terminal domain"/>
    <property type="match status" value="1"/>
</dbReference>
<comment type="cofactor">
    <cofactor evidence="1">
        <name>FAD</name>
        <dbReference type="ChEBI" id="CHEBI:57692"/>
    </cofactor>
</comment>
<dbReference type="Pfam" id="PF01565">
    <property type="entry name" value="FAD_binding_4"/>
    <property type="match status" value="1"/>
</dbReference>
<dbReference type="PROSITE" id="PS00198">
    <property type="entry name" value="4FE4S_FER_1"/>
    <property type="match status" value="1"/>
</dbReference>